<dbReference type="Proteomes" id="UP000011087">
    <property type="component" value="Unassembled WGS sequence"/>
</dbReference>
<dbReference type="GO" id="GO:0004386">
    <property type="term" value="F:helicase activity"/>
    <property type="evidence" value="ECO:0007669"/>
    <property type="project" value="InterPro"/>
</dbReference>
<dbReference type="RefSeq" id="XP_005826128.1">
    <property type="nucleotide sequence ID" value="XM_005826071.1"/>
</dbReference>
<dbReference type="PIRSF" id="PIRSF038901">
    <property type="entry name" value="AQR_cwf11"/>
    <property type="match status" value="1"/>
</dbReference>
<feature type="domain" description="SAP" evidence="3">
    <location>
        <begin position="10"/>
        <end position="44"/>
    </location>
</feature>
<dbReference type="KEGG" id="gtt:GUITHDRAFT_114807"/>
<dbReference type="eggNOG" id="KOG1806">
    <property type="taxonomic scope" value="Eukaryota"/>
</dbReference>
<evidence type="ECO:0000313" key="5">
    <source>
        <dbReference type="EnsemblProtists" id="EKX39148"/>
    </source>
</evidence>
<protein>
    <recommendedName>
        <fullName evidence="3">SAP domain-containing protein</fullName>
    </recommendedName>
</protein>
<dbReference type="InterPro" id="IPR045055">
    <property type="entry name" value="DNA2/NAM7-like"/>
</dbReference>
<dbReference type="EnsemblProtists" id="EKX39148">
    <property type="protein sequence ID" value="EKX39148"/>
    <property type="gene ID" value="GUITHDRAFT_114807"/>
</dbReference>
<evidence type="ECO:0000313" key="4">
    <source>
        <dbReference type="EMBL" id="EKX39148.1"/>
    </source>
</evidence>
<reference evidence="6" key="2">
    <citation type="submission" date="2012-11" db="EMBL/GenBank/DDBJ databases">
        <authorList>
            <person name="Kuo A."/>
            <person name="Curtis B.A."/>
            <person name="Tanifuji G."/>
            <person name="Burki F."/>
            <person name="Gruber A."/>
            <person name="Irimia M."/>
            <person name="Maruyama S."/>
            <person name="Arias M.C."/>
            <person name="Ball S.G."/>
            <person name="Gile G.H."/>
            <person name="Hirakawa Y."/>
            <person name="Hopkins J.F."/>
            <person name="Rensing S.A."/>
            <person name="Schmutz J."/>
            <person name="Symeonidi A."/>
            <person name="Elias M."/>
            <person name="Eveleigh R.J."/>
            <person name="Herman E.K."/>
            <person name="Klute M.J."/>
            <person name="Nakayama T."/>
            <person name="Obornik M."/>
            <person name="Reyes-Prieto A."/>
            <person name="Armbrust E.V."/>
            <person name="Aves S.J."/>
            <person name="Beiko R.G."/>
            <person name="Coutinho P."/>
            <person name="Dacks J.B."/>
            <person name="Durnford D.G."/>
            <person name="Fast N.M."/>
            <person name="Green B.R."/>
            <person name="Grisdale C."/>
            <person name="Hempe F."/>
            <person name="Henrissat B."/>
            <person name="Hoppner M.P."/>
            <person name="Ishida K.-I."/>
            <person name="Kim E."/>
            <person name="Koreny L."/>
            <person name="Kroth P.G."/>
            <person name="Liu Y."/>
            <person name="Malik S.-B."/>
            <person name="Maier U.G."/>
            <person name="McRose D."/>
            <person name="Mock T."/>
            <person name="Neilson J.A."/>
            <person name="Onodera N.T."/>
            <person name="Poole A.M."/>
            <person name="Pritham E.J."/>
            <person name="Richards T.A."/>
            <person name="Rocap G."/>
            <person name="Roy S.W."/>
            <person name="Sarai C."/>
            <person name="Schaack S."/>
            <person name="Shirato S."/>
            <person name="Slamovits C.H."/>
            <person name="Spencer D.F."/>
            <person name="Suzuki S."/>
            <person name="Worden A.Z."/>
            <person name="Zauner S."/>
            <person name="Barry K."/>
            <person name="Bell C."/>
            <person name="Bharti A.K."/>
            <person name="Crow J.A."/>
            <person name="Grimwood J."/>
            <person name="Kramer R."/>
            <person name="Lindquist E."/>
            <person name="Lucas S."/>
            <person name="Salamov A."/>
            <person name="McFadden G.I."/>
            <person name="Lane C.E."/>
            <person name="Keeling P.J."/>
            <person name="Gray M.W."/>
            <person name="Grigoriev I.V."/>
            <person name="Archibald J.M."/>
        </authorList>
    </citation>
    <scope>NUCLEOTIDE SEQUENCE</scope>
    <source>
        <strain evidence="6">CCMP2712</strain>
    </source>
</reference>
<dbReference type="SMART" id="SM00513">
    <property type="entry name" value="SAP"/>
    <property type="match status" value="1"/>
</dbReference>
<dbReference type="InterPro" id="IPR047187">
    <property type="entry name" value="SF1_C_Upf1"/>
</dbReference>
<dbReference type="PROSITE" id="PS50800">
    <property type="entry name" value="SAP"/>
    <property type="match status" value="1"/>
</dbReference>
<dbReference type="PaxDb" id="55529-EKX39148"/>
<evidence type="ECO:0000256" key="2">
    <source>
        <dbReference type="SAM" id="MobiDB-lite"/>
    </source>
</evidence>
<proteinExistence type="predicted"/>
<dbReference type="GO" id="GO:0009507">
    <property type="term" value="C:chloroplast"/>
    <property type="evidence" value="ECO:0007669"/>
    <property type="project" value="UniProtKB-SubCell"/>
</dbReference>
<reference evidence="4 6" key="1">
    <citation type="journal article" date="2012" name="Nature">
        <title>Algal genomes reveal evolutionary mosaicism and the fate of nucleomorphs.</title>
        <authorList>
            <consortium name="DOE Joint Genome Institute"/>
            <person name="Curtis B.A."/>
            <person name="Tanifuji G."/>
            <person name="Burki F."/>
            <person name="Gruber A."/>
            <person name="Irimia M."/>
            <person name="Maruyama S."/>
            <person name="Arias M.C."/>
            <person name="Ball S.G."/>
            <person name="Gile G.H."/>
            <person name="Hirakawa Y."/>
            <person name="Hopkins J.F."/>
            <person name="Kuo A."/>
            <person name="Rensing S.A."/>
            <person name="Schmutz J."/>
            <person name="Symeonidi A."/>
            <person name="Elias M."/>
            <person name="Eveleigh R.J."/>
            <person name="Herman E.K."/>
            <person name="Klute M.J."/>
            <person name="Nakayama T."/>
            <person name="Obornik M."/>
            <person name="Reyes-Prieto A."/>
            <person name="Armbrust E.V."/>
            <person name="Aves S.J."/>
            <person name="Beiko R.G."/>
            <person name="Coutinho P."/>
            <person name="Dacks J.B."/>
            <person name="Durnford D.G."/>
            <person name="Fast N.M."/>
            <person name="Green B.R."/>
            <person name="Grisdale C.J."/>
            <person name="Hempel F."/>
            <person name="Henrissat B."/>
            <person name="Hoppner M.P."/>
            <person name="Ishida K."/>
            <person name="Kim E."/>
            <person name="Koreny L."/>
            <person name="Kroth P.G."/>
            <person name="Liu Y."/>
            <person name="Malik S.B."/>
            <person name="Maier U.G."/>
            <person name="McRose D."/>
            <person name="Mock T."/>
            <person name="Neilson J.A."/>
            <person name="Onodera N.T."/>
            <person name="Poole A.M."/>
            <person name="Pritham E.J."/>
            <person name="Richards T.A."/>
            <person name="Rocap G."/>
            <person name="Roy S.W."/>
            <person name="Sarai C."/>
            <person name="Schaack S."/>
            <person name="Shirato S."/>
            <person name="Slamovits C.H."/>
            <person name="Spencer D.F."/>
            <person name="Suzuki S."/>
            <person name="Worden A.Z."/>
            <person name="Zauner S."/>
            <person name="Barry K."/>
            <person name="Bell C."/>
            <person name="Bharti A.K."/>
            <person name="Crow J.A."/>
            <person name="Grimwood J."/>
            <person name="Kramer R."/>
            <person name="Lindquist E."/>
            <person name="Lucas S."/>
            <person name="Salamov A."/>
            <person name="McFadden G.I."/>
            <person name="Lane C.E."/>
            <person name="Keeling P.J."/>
            <person name="Gray M.W."/>
            <person name="Grigoriev I.V."/>
            <person name="Archibald J.M."/>
        </authorList>
    </citation>
    <scope>NUCLEOTIDE SEQUENCE</scope>
    <source>
        <strain evidence="4 6">CCMP2712</strain>
    </source>
</reference>
<dbReference type="InterPro" id="IPR032174">
    <property type="entry name" value="Aquarius_N"/>
</dbReference>
<dbReference type="GO" id="GO:0071013">
    <property type="term" value="C:catalytic step 2 spliceosome"/>
    <property type="evidence" value="ECO:0007669"/>
    <property type="project" value="TreeGrafter"/>
</dbReference>
<comment type="subcellular location">
    <subcellularLocation>
        <location evidence="1">Plastid</location>
        <location evidence="1">Chloroplast</location>
    </subcellularLocation>
</comment>
<name>L1ISC9_GUITC</name>
<dbReference type="CDD" id="cd18808">
    <property type="entry name" value="SF1_C_Upf1"/>
    <property type="match status" value="1"/>
</dbReference>
<dbReference type="CDD" id="cd17935">
    <property type="entry name" value="EEXXQc_AQR"/>
    <property type="match status" value="1"/>
</dbReference>
<dbReference type="InterPro" id="IPR048967">
    <property type="entry name" value="Aquarius_insert"/>
</dbReference>
<feature type="compositionally biased region" description="Basic and acidic residues" evidence="2">
    <location>
        <begin position="1599"/>
        <end position="1610"/>
    </location>
</feature>
<evidence type="ECO:0000259" key="3">
    <source>
        <dbReference type="PROSITE" id="PS50800"/>
    </source>
</evidence>
<reference evidence="5" key="3">
    <citation type="submission" date="2015-06" db="UniProtKB">
        <authorList>
            <consortium name="EnsemblProtists"/>
        </authorList>
    </citation>
    <scope>IDENTIFICATION</scope>
</reference>
<dbReference type="SUPFAM" id="SSF52540">
    <property type="entry name" value="P-loop containing nucleoside triphosphate hydrolases"/>
    <property type="match status" value="1"/>
</dbReference>
<dbReference type="Gene3D" id="3.40.50.300">
    <property type="entry name" value="P-loop containing nucleotide triphosphate hydrolases"/>
    <property type="match status" value="2"/>
</dbReference>
<dbReference type="GeneID" id="17295843"/>
<feature type="compositionally biased region" description="Low complexity" evidence="2">
    <location>
        <begin position="65"/>
        <end position="85"/>
    </location>
</feature>
<dbReference type="PANTHER" id="PTHR10887">
    <property type="entry name" value="DNA2/NAM7 HELICASE FAMILY"/>
    <property type="match status" value="1"/>
</dbReference>
<dbReference type="InterPro" id="IPR048966">
    <property type="entry name" value="Aquarius_b-barrel"/>
</dbReference>
<dbReference type="Gene3D" id="1.10.720.30">
    <property type="entry name" value="SAP domain"/>
    <property type="match status" value="1"/>
</dbReference>
<feature type="region of interest" description="Disordered" evidence="2">
    <location>
        <begin position="38"/>
        <end position="255"/>
    </location>
</feature>
<organism evidence="4">
    <name type="scientific">Guillardia theta (strain CCMP2712)</name>
    <name type="common">Cryptophyte</name>
    <dbReference type="NCBI Taxonomy" id="905079"/>
    <lineage>
        <taxon>Eukaryota</taxon>
        <taxon>Cryptophyceae</taxon>
        <taxon>Pyrenomonadales</taxon>
        <taxon>Geminigeraceae</taxon>
        <taxon>Guillardia</taxon>
    </lineage>
</organism>
<dbReference type="Pfam" id="PF21144">
    <property type="entry name" value="Aquarius_N_3rd"/>
    <property type="match status" value="1"/>
</dbReference>
<dbReference type="EMBL" id="JH993042">
    <property type="protein sequence ID" value="EKX39148.1"/>
    <property type="molecule type" value="Genomic_DNA"/>
</dbReference>
<accession>L1ISC9</accession>
<dbReference type="Pfam" id="PF13087">
    <property type="entry name" value="AAA_12"/>
    <property type="match status" value="1"/>
</dbReference>
<dbReference type="InterPro" id="IPR041677">
    <property type="entry name" value="DNA2/NAM7_AAA_11"/>
</dbReference>
<feature type="region of interest" description="Disordered" evidence="2">
    <location>
        <begin position="1585"/>
        <end position="1610"/>
    </location>
</feature>
<dbReference type="Pfam" id="PF13086">
    <property type="entry name" value="AAA_11"/>
    <property type="match status" value="1"/>
</dbReference>
<evidence type="ECO:0000256" key="1">
    <source>
        <dbReference type="ARBA" id="ARBA00004229"/>
    </source>
</evidence>
<dbReference type="OrthoDB" id="1879at2759"/>
<feature type="compositionally biased region" description="Basic and acidic residues" evidence="2">
    <location>
        <begin position="168"/>
        <end position="181"/>
    </location>
</feature>
<dbReference type="Pfam" id="PF21143">
    <property type="entry name" value="Aquarius_N_2nd"/>
    <property type="match status" value="1"/>
</dbReference>
<feature type="compositionally biased region" description="Acidic residues" evidence="2">
    <location>
        <begin position="198"/>
        <end position="221"/>
    </location>
</feature>
<dbReference type="GO" id="GO:0003729">
    <property type="term" value="F:mRNA binding"/>
    <property type="evidence" value="ECO:0007669"/>
    <property type="project" value="TreeGrafter"/>
</dbReference>
<dbReference type="InterPro" id="IPR003034">
    <property type="entry name" value="SAP_dom"/>
</dbReference>
<dbReference type="InterPro" id="IPR027417">
    <property type="entry name" value="P-loop_NTPase"/>
</dbReference>
<dbReference type="HOGENOM" id="CLU_001195_0_0_1"/>
<dbReference type="InterPro" id="IPR036361">
    <property type="entry name" value="SAP_dom_sf"/>
</dbReference>
<feature type="compositionally biased region" description="Polar residues" evidence="2">
    <location>
        <begin position="43"/>
        <end position="62"/>
    </location>
</feature>
<dbReference type="Pfam" id="PF16399">
    <property type="entry name" value="Aquarius_N_1st"/>
    <property type="match status" value="1"/>
</dbReference>
<dbReference type="InterPro" id="IPR026300">
    <property type="entry name" value="CWF11_fam"/>
</dbReference>
<gene>
    <name evidence="4" type="ORF">GUITHDRAFT_114807</name>
</gene>
<dbReference type="OMA" id="YRVWLDC"/>
<dbReference type="SUPFAM" id="SSF68906">
    <property type="entry name" value="SAP domain"/>
    <property type="match status" value="1"/>
</dbReference>
<dbReference type="FunFam" id="3.40.50.300:FF:002863">
    <property type="entry name" value="Pre-mRNA-splicing factor cwf11"/>
    <property type="match status" value="1"/>
</dbReference>
<feature type="compositionally biased region" description="Low complexity" evidence="2">
    <location>
        <begin position="130"/>
        <end position="141"/>
    </location>
</feature>
<evidence type="ECO:0000313" key="6">
    <source>
        <dbReference type="Proteomes" id="UP000011087"/>
    </source>
</evidence>
<dbReference type="PANTHER" id="PTHR10887:SF5">
    <property type="entry name" value="RNA HELICASE AQUARIUS"/>
    <property type="match status" value="1"/>
</dbReference>
<dbReference type="STRING" id="905079.L1ISC9"/>
<dbReference type="InterPro" id="IPR041679">
    <property type="entry name" value="DNA2/NAM7-like_C"/>
</dbReference>
<dbReference type="Pfam" id="PF02037">
    <property type="entry name" value="SAP"/>
    <property type="match status" value="1"/>
</dbReference>
<sequence length="1610" mass="183405">MAGDLSVADVDKLKVDQLKAELKARNLPTSGVKAVLSDRLKTHLQSQQTSAPAASETSQPEQSPAKEATPAEKAPAPAAQAPEPAVSKEQQPAATPAETSKPEAAKSPAKSKTAAPQESPKKQQEPTPSPASAPEKPASTPQKSPAGTKVPQAAQSKEVPAVASSEPAKPKETKESHDGGKEQGQLEAAGAETNDAKDVDEDEEMEEEDDDEQEEAEEEQAEQTSGTKRKADSGACDKKKKKKVRDDSNAIPTKRKLESDKLMAIAEEHWKGSKTKPWDPALVTKLYKEELLPSNFALNKVMILEYSQYLEKYLWPNYDPSKATDAHILSLVCMVNEKFREQVMSWEPFQEREQVFSEFFKSVTILHGKKELSHRERSLIVVFLIHSFQSLENTMVRNSCLLQVSLPLWLHLSKSRLELELRKAPHLEKKWRTLQKKVQKEGLEKLKDHFLPKLLEVFFQQLSTIPADGKFEFELRRYLERVLEFLIDLIAQLPTRRFFLALLSDHHFVIRCRLANLAKRPDGRLFNQLLDLLSFYLDFEINEHTGMPLSRDEMLARHYGRIQLVQRHAYSLFPDIMKEFALANIGAVENKDSLRVYLSRLNKTQLSQLLRKIRLIPFEDESAGLTWLDHRTMLEIAVAYHERRISQLDAINALPLYPTENLLWDEHVVPSINFTGEQVLALPKLNLQYLTFHDYLLRNFNLFRLESTYEIRQDVEDVALRLRPRIDDGRTVFQGWSRSSLPLTSFSVIEVSKPNLGETKPARVVGEATYSLQGMRDHTLRREWETFREHDVLFLLTIKARYKAGEHPPHTEGKCKEDFCIEYIRGCEVVGMLDSDGKIFNNLDPQSRGLPQGQERKVRVRLNSAQYAIDAAYKAQHGGDPVYETFNVIMKRKAQENNFKAILECIRDLMNTNIVVPEWLHDVLLGYGDPQESHYTALSPLQTVDFNDTFLDEKHVTESFPGKKIEFKPNAKGLVAPPFRVQFPASSEGDAAMVCQSYLPPEPGPYPELKRKTNSIRFTPAQVDAILAGTNEGFAQVVGPPGTGKTDTAVQIISNIYHNFPHQRILLVTHSNQALNDIFEKIAALDIDERHLLRLGHEAETLETEEDFSKWGRVQYMLGKRLELLEEVGRLARSIGITADVEYSCETAQHFFLFNIVARWEEFEDRVKDCNDATKIIEQFPFHEFFNDAPESVFNSSMDSKDAMRAAQGCFQHLKYMFTFLEECRAFEILRTYQERAKYLVTTQAKIIAMTCTHAALKRHDFIESGFEFDSLVMEESAQILEIETFIPMLLQEPRRGNKCRLKRVVLIGDHNQLPPVIKNIAFQKYSRMDQSLFSRFVRLGIPYIELNAQGRARPEIAKLYNWRYRSLGDMEHVTGREMFRLANAGFAHQFQLVNVEDLGGVGESEPTAFFYQNLAEAEYIIAVYMYMRIIGYPADKITILSTYNGQVALLQDVARFRCSSIPGVGMPPKISTVDKYQGQQNDYILLSLVRTKTVGHLRDVRRLIVALSRARLGLYVFCRQALFSNCIELAPAFNLLNLKSSRLELALGENYPSKREAAGGCKEKFEVHNLEHMQAVVMQRLEEERRKNPDFGSAARQPAEDVHMNESDQ</sequence>
<keyword evidence="6" id="KW-1185">Reference proteome</keyword>
<feature type="compositionally biased region" description="Low complexity" evidence="2">
    <location>
        <begin position="105"/>
        <end position="116"/>
    </location>
</feature>